<reference evidence="5 6" key="1">
    <citation type="submission" date="2018-03" db="EMBL/GenBank/DDBJ databases">
        <title>Genomic Encyclopedia of Archaeal and Bacterial Type Strains, Phase II (KMG-II): from individual species to whole genera.</title>
        <authorList>
            <person name="Goeker M."/>
        </authorList>
    </citation>
    <scope>NUCLEOTIDE SEQUENCE [LARGE SCALE GENOMIC DNA]</scope>
    <source>
        <strain evidence="5 6">DSM 45348</strain>
    </source>
</reference>
<name>A0A2T0S274_9ACTN</name>
<dbReference type="EC" id="1.1.1.133" evidence="2"/>
<dbReference type="OrthoDB" id="25118at2"/>
<accession>A0A2T0S274</accession>
<proteinExistence type="inferred from homology"/>
<dbReference type="InterPro" id="IPR036291">
    <property type="entry name" value="NAD(P)-bd_dom_sf"/>
</dbReference>
<evidence type="ECO:0000256" key="3">
    <source>
        <dbReference type="SAM" id="MobiDB-lite"/>
    </source>
</evidence>
<keyword evidence="6" id="KW-1185">Reference proteome</keyword>
<dbReference type="SUPFAM" id="SSF51735">
    <property type="entry name" value="NAD(P)-binding Rossmann-fold domains"/>
    <property type="match status" value="1"/>
</dbReference>
<dbReference type="GO" id="GO:0008831">
    <property type="term" value="F:dTDP-4-dehydrorhamnose reductase activity"/>
    <property type="evidence" value="ECO:0007669"/>
    <property type="project" value="UniProtKB-EC"/>
</dbReference>
<dbReference type="EMBL" id="PVZG01000010">
    <property type="protein sequence ID" value="PRY27519.1"/>
    <property type="molecule type" value="Genomic_DNA"/>
</dbReference>
<evidence type="ECO:0000256" key="2">
    <source>
        <dbReference type="RuleBase" id="RU364082"/>
    </source>
</evidence>
<feature type="domain" description="RmlD-like substrate binding" evidence="4">
    <location>
        <begin position="1"/>
        <end position="268"/>
    </location>
</feature>
<dbReference type="Proteomes" id="UP000239209">
    <property type="component" value="Unassembled WGS sequence"/>
</dbReference>
<dbReference type="GO" id="GO:0019305">
    <property type="term" value="P:dTDP-rhamnose biosynthetic process"/>
    <property type="evidence" value="ECO:0007669"/>
    <property type="project" value="UniProtKB-UniPathway"/>
</dbReference>
<dbReference type="PANTHER" id="PTHR10491">
    <property type="entry name" value="DTDP-4-DEHYDRORHAMNOSE REDUCTASE"/>
    <property type="match status" value="1"/>
</dbReference>
<keyword evidence="2" id="KW-0521">NADP</keyword>
<comment type="caution">
    <text evidence="5">The sequence shown here is derived from an EMBL/GenBank/DDBJ whole genome shotgun (WGS) entry which is preliminary data.</text>
</comment>
<sequence length="276" mass="28359">MRTLVVGASGHLGGEVARLASAAGAEVRGTATTRAGGWSPLDITDRAAVLALTASVRPQLIVNAAYRADSWPACADGAAHVALAAAESGARLVHVSTDAVHAGRPAPYGDDEPPTPVYTYGAAKAAGETAVRAIAPSAVVVRTSLIVGDTRSKQVRLSLDLATGRRRGALFTDEHRCPIDATDLATAILELAATDYTGLINVAGPDPLSRADLGRLIAAAHHLDPATVPTCTTAEAGLGPRPSHLLLDSTRATTLLKSPPRPVAETLTHNRHPSVD</sequence>
<comment type="pathway">
    <text evidence="2">Carbohydrate biosynthesis; dTDP-L-rhamnose biosynthesis.</text>
</comment>
<evidence type="ECO:0000313" key="6">
    <source>
        <dbReference type="Proteomes" id="UP000239209"/>
    </source>
</evidence>
<protein>
    <recommendedName>
        <fullName evidence="2">dTDP-4-dehydrorhamnose reductase</fullName>
        <ecNumber evidence="2">1.1.1.133</ecNumber>
    </recommendedName>
</protein>
<keyword evidence="2" id="KW-0560">Oxidoreductase</keyword>
<dbReference type="UniPathway" id="UPA00124"/>
<dbReference type="Gene3D" id="3.40.50.720">
    <property type="entry name" value="NAD(P)-binding Rossmann-like Domain"/>
    <property type="match status" value="1"/>
</dbReference>
<dbReference type="AlphaFoldDB" id="A0A2T0S274"/>
<feature type="region of interest" description="Disordered" evidence="3">
    <location>
        <begin position="257"/>
        <end position="276"/>
    </location>
</feature>
<evidence type="ECO:0000256" key="1">
    <source>
        <dbReference type="ARBA" id="ARBA00010944"/>
    </source>
</evidence>
<comment type="similarity">
    <text evidence="1 2">Belongs to the dTDP-4-dehydrorhamnose reductase family.</text>
</comment>
<dbReference type="InterPro" id="IPR005913">
    <property type="entry name" value="dTDP_dehydrorham_reduct"/>
</dbReference>
<dbReference type="InterPro" id="IPR029903">
    <property type="entry name" value="RmlD-like-bd"/>
</dbReference>
<dbReference type="PANTHER" id="PTHR10491:SF4">
    <property type="entry name" value="METHIONINE ADENOSYLTRANSFERASE 2 SUBUNIT BETA"/>
    <property type="match status" value="1"/>
</dbReference>
<evidence type="ECO:0000313" key="5">
    <source>
        <dbReference type="EMBL" id="PRY27519.1"/>
    </source>
</evidence>
<gene>
    <name evidence="5" type="ORF">CLV70_110106</name>
</gene>
<dbReference type="Pfam" id="PF04321">
    <property type="entry name" value="RmlD_sub_bind"/>
    <property type="match status" value="1"/>
</dbReference>
<dbReference type="RefSeq" id="WP_106128338.1">
    <property type="nucleotide sequence ID" value="NZ_PVZG01000010.1"/>
</dbReference>
<comment type="function">
    <text evidence="2">Catalyzes the reduction of dTDP-6-deoxy-L-lyxo-4-hexulose to yield dTDP-L-rhamnose.</text>
</comment>
<organism evidence="5 6">
    <name type="scientific">Pseudosporangium ferrugineum</name>
    <dbReference type="NCBI Taxonomy" id="439699"/>
    <lineage>
        <taxon>Bacteria</taxon>
        <taxon>Bacillati</taxon>
        <taxon>Actinomycetota</taxon>
        <taxon>Actinomycetes</taxon>
        <taxon>Micromonosporales</taxon>
        <taxon>Micromonosporaceae</taxon>
        <taxon>Pseudosporangium</taxon>
    </lineage>
</organism>
<evidence type="ECO:0000259" key="4">
    <source>
        <dbReference type="Pfam" id="PF04321"/>
    </source>
</evidence>